<evidence type="ECO:0000313" key="9">
    <source>
        <dbReference type="Proteomes" id="UP001251870"/>
    </source>
</evidence>
<evidence type="ECO:0000256" key="4">
    <source>
        <dbReference type="HAMAP-Rule" id="MF_01341"/>
    </source>
</evidence>
<evidence type="ECO:0000256" key="3">
    <source>
        <dbReference type="ARBA" id="ARBA00023274"/>
    </source>
</evidence>
<dbReference type="Proteomes" id="UP001251870">
    <property type="component" value="Unassembled WGS sequence"/>
</dbReference>
<dbReference type="PANTHER" id="PTHR12934">
    <property type="entry name" value="50S RIBOSOMAL PROTEIN L15"/>
    <property type="match status" value="1"/>
</dbReference>
<keyword evidence="9" id="KW-1185">Reference proteome</keyword>
<dbReference type="InterPro" id="IPR021131">
    <property type="entry name" value="Ribosomal_uL15/eL18"/>
</dbReference>
<comment type="caution">
    <text evidence="8">The sequence shown here is derived from an EMBL/GenBank/DDBJ whole genome shotgun (WGS) entry which is preliminary data.</text>
</comment>
<evidence type="ECO:0000313" key="8">
    <source>
        <dbReference type="EMBL" id="MDR8019841.1"/>
    </source>
</evidence>
<keyword evidence="3 4" id="KW-0687">Ribonucleoprotein</keyword>
<dbReference type="Gene3D" id="3.100.10.10">
    <property type="match status" value="1"/>
</dbReference>
<evidence type="ECO:0000256" key="2">
    <source>
        <dbReference type="ARBA" id="ARBA00022980"/>
    </source>
</evidence>
<evidence type="ECO:0000256" key="5">
    <source>
        <dbReference type="RuleBase" id="RU003888"/>
    </source>
</evidence>
<dbReference type="RefSeq" id="WP_310548828.1">
    <property type="nucleotide sequence ID" value="NZ_JAVKGR010000011.1"/>
</dbReference>
<proteinExistence type="inferred from homology"/>
<dbReference type="EMBL" id="JAVKGR010000011">
    <property type="protein sequence ID" value="MDR8019841.1"/>
    <property type="molecule type" value="Genomic_DNA"/>
</dbReference>
<dbReference type="InterPro" id="IPR030878">
    <property type="entry name" value="Ribosomal_uL15"/>
</dbReference>
<dbReference type="InterPro" id="IPR005749">
    <property type="entry name" value="Ribosomal_uL15_bac-type"/>
</dbReference>
<dbReference type="GO" id="GO:0005840">
    <property type="term" value="C:ribosome"/>
    <property type="evidence" value="ECO:0007669"/>
    <property type="project" value="UniProtKB-KW"/>
</dbReference>
<keyword evidence="4" id="KW-0694">RNA-binding</keyword>
<feature type="domain" description="Large ribosomal subunit protein uL15/eL18" evidence="7">
    <location>
        <begin position="85"/>
        <end position="152"/>
    </location>
</feature>
<evidence type="ECO:0000259" key="7">
    <source>
        <dbReference type="Pfam" id="PF00828"/>
    </source>
</evidence>
<reference evidence="8 9" key="1">
    <citation type="submission" date="2023-09" db="EMBL/GenBank/DDBJ databases">
        <title>Description of three actinobacteria isolated from air of manufacturing shop in a pharmaceutical factory.</title>
        <authorList>
            <person name="Zhang D.-F."/>
        </authorList>
    </citation>
    <scope>NUCLEOTIDE SEQUENCE [LARGE SCALE GENOMIC DNA]</scope>
    <source>
        <strain evidence="8 9">LY-0111</strain>
    </source>
</reference>
<evidence type="ECO:0000256" key="1">
    <source>
        <dbReference type="ARBA" id="ARBA00007320"/>
    </source>
</evidence>
<organism evidence="8 9">
    <name type="scientific">Nesterenkonia aerolata</name>
    <dbReference type="NCBI Taxonomy" id="3074079"/>
    <lineage>
        <taxon>Bacteria</taxon>
        <taxon>Bacillati</taxon>
        <taxon>Actinomycetota</taxon>
        <taxon>Actinomycetes</taxon>
        <taxon>Micrococcales</taxon>
        <taxon>Micrococcaceae</taxon>
        <taxon>Nesterenkonia</taxon>
    </lineage>
</organism>
<accession>A0ABU2DTZ1</accession>
<dbReference type="InterPro" id="IPR001196">
    <property type="entry name" value="Ribosomal_uL15_CS"/>
</dbReference>
<keyword evidence="4" id="KW-0699">rRNA-binding</keyword>
<protein>
    <recommendedName>
        <fullName evidence="4">Large ribosomal subunit protein uL15</fullName>
    </recommendedName>
</protein>
<sequence>MAQNDAAESEVLKVHDLRSAPGSRKSRTRVGRGEASKGKTAGRGTKGTKARYQVRAGFEGGQLPLHMRLPKLRGFKNPFRVEYSPVNIATLAELFPQGGEVTVEALVSRGVAKKGRPVKILGTGEISVAVQVKAHAFSASAEQKITAAGGSTEQLSLTPAQTQG</sequence>
<dbReference type="NCBIfam" id="TIGR01071">
    <property type="entry name" value="rplO_bact"/>
    <property type="match status" value="1"/>
</dbReference>
<name>A0ABU2DTZ1_9MICC</name>
<comment type="subunit">
    <text evidence="4">Part of the 50S ribosomal subunit.</text>
</comment>
<comment type="function">
    <text evidence="4">Binds to the 23S rRNA.</text>
</comment>
<dbReference type="PROSITE" id="PS00475">
    <property type="entry name" value="RIBOSOMAL_L15"/>
    <property type="match status" value="1"/>
</dbReference>
<gene>
    <name evidence="4 8" type="primary">rplO</name>
    <name evidence="8" type="ORF">RIL96_09740</name>
</gene>
<dbReference type="InterPro" id="IPR036227">
    <property type="entry name" value="Ribosomal_uL15/eL18_sf"/>
</dbReference>
<evidence type="ECO:0000256" key="6">
    <source>
        <dbReference type="SAM" id="MobiDB-lite"/>
    </source>
</evidence>
<keyword evidence="2 4" id="KW-0689">Ribosomal protein</keyword>
<dbReference type="Pfam" id="PF00828">
    <property type="entry name" value="Ribosomal_L27A"/>
    <property type="match status" value="1"/>
</dbReference>
<comment type="similarity">
    <text evidence="1 4 5">Belongs to the universal ribosomal protein uL15 family.</text>
</comment>
<dbReference type="SUPFAM" id="SSF52080">
    <property type="entry name" value="Ribosomal proteins L15p and L18e"/>
    <property type="match status" value="1"/>
</dbReference>
<feature type="region of interest" description="Disordered" evidence="6">
    <location>
        <begin position="1"/>
        <end position="49"/>
    </location>
</feature>
<dbReference type="PANTHER" id="PTHR12934:SF11">
    <property type="entry name" value="LARGE RIBOSOMAL SUBUNIT PROTEIN UL15M"/>
    <property type="match status" value="1"/>
</dbReference>
<dbReference type="HAMAP" id="MF_01341">
    <property type="entry name" value="Ribosomal_uL15"/>
    <property type="match status" value="1"/>
</dbReference>